<dbReference type="GO" id="GO:0000166">
    <property type="term" value="F:nucleotide binding"/>
    <property type="evidence" value="ECO:0007669"/>
    <property type="project" value="UniProtKB-KW"/>
</dbReference>
<keyword evidence="5" id="KW-0378">Hydrolase</keyword>
<dbReference type="InterPro" id="IPR051813">
    <property type="entry name" value="HepT_RNase_toxin"/>
</dbReference>
<dbReference type="GO" id="GO:0016787">
    <property type="term" value="F:hydrolase activity"/>
    <property type="evidence" value="ECO:0007669"/>
    <property type="project" value="UniProtKB-KW"/>
</dbReference>
<evidence type="ECO:0000256" key="3">
    <source>
        <dbReference type="ARBA" id="ARBA00022722"/>
    </source>
</evidence>
<keyword evidence="1" id="KW-0597">Phosphoprotein</keyword>
<comment type="caution">
    <text evidence="7">The sequence shown here is derived from an EMBL/GenBank/DDBJ whole genome shotgun (WGS) entry which is preliminary data.</text>
</comment>
<evidence type="ECO:0000256" key="5">
    <source>
        <dbReference type="ARBA" id="ARBA00022801"/>
    </source>
</evidence>
<dbReference type="AlphaFoldDB" id="A0A9D2TNE2"/>
<reference evidence="7" key="2">
    <citation type="submission" date="2021-04" db="EMBL/GenBank/DDBJ databases">
        <authorList>
            <person name="Gilroy R."/>
        </authorList>
    </citation>
    <scope>NUCLEOTIDE SEQUENCE</scope>
    <source>
        <strain evidence="7">ChiHjej13B12-4958</strain>
    </source>
</reference>
<keyword evidence="3" id="KW-0540">Nuclease</keyword>
<evidence type="ECO:0000313" key="8">
    <source>
        <dbReference type="Proteomes" id="UP000823858"/>
    </source>
</evidence>
<evidence type="ECO:0000256" key="2">
    <source>
        <dbReference type="ARBA" id="ARBA00022649"/>
    </source>
</evidence>
<dbReference type="Gene3D" id="1.20.120.580">
    <property type="entry name" value="bsu32300-like"/>
    <property type="match status" value="1"/>
</dbReference>
<dbReference type="Pfam" id="PF01934">
    <property type="entry name" value="HepT-like"/>
    <property type="match status" value="1"/>
</dbReference>
<accession>A0A9D2TNE2</accession>
<dbReference type="InterPro" id="IPR008201">
    <property type="entry name" value="HepT-like"/>
</dbReference>
<sequence>MSRGDIDGISDILRAIDRCERYSVSLTSDDADLANMAMDAVERNLQVVGEAANHLSRSVTASHPEIPWPEIRGFRNILVHQYFSIDPDTLLDVIERHLPPRRKALAEQESKNA</sequence>
<evidence type="ECO:0000256" key="1">
    <source>
        <dbReference type="ARBA" id="ARBA00022553"/>
    </source>
</evidence>
<dbReference type="GO" id="GO:0110001">
    <property type="term" value="C:toxin-antitoxin complex"/>
    <property type="evidence" value="ECO:0007669"/>
    <property type="project" value="InterPro"/>
</dbReference>
<dbReference type="InterPro" id="IPR037038">
    <property type="entry name" value="HepT-like_sf"/>
</dbReference>
<protein>
    <submittedName>
        <fullName evidence="7">DUF86 domain-containing protein</fullName>
    </submittedName>
</protein>
<dbReference type="PANTHER" id="PTHR34139">
    <property type="entry name" value="UPF0331 PROTEIN MJ0127"/>
    <property type="match status" value="1"/>
</dbReference>
<gene>
    <name evidence="7" type="ORF">H9751_03355</name>
</gene>
<dbReference type="Proteomes" id="UP000823858">
    <property type="component" value="Unassembled WGS sequence"/>
</dbReference>
<dbReference type="PANTHER" id="PTHR34139:SF1">
    <property type="entry name" value="RNASE MJ1380-RELATED"/>
    <property type="match status" value="1"/>
</dbReference>
<evidence type="ECO:0000256" key="4">
    <source>
        <dbReference type="ARBA" id="ARBA00022741"/>
    </source>
</evidence>
<comment type="similarity">
    <text evidence="6">Belongs to the HepT RNase toxin family.</text>
</comment>
<reference evidence="7" key="1">
    <citation type="journal article" date="2021" name="PeerJ">
        <title>Extensive microbial diversity within the chicken gut microbiome revealed by metagenomics and culture.</title>
        <authorList>
            <person name="Gilroy R."/>
            <person name="Ravi A."/>
            <person name="Getino M."/>
            <person name="Pursley I."/>
            <person name="Horton D.L."/>
            <person name="Alikhan N.F."/>
            <person name="Baker D."/>
            <person name="Gharbi K."/>
            <person name="Hall N."/>
            <person name="Watson M."/>
            <person name="Adriaenssens E.M."/>
            <person name="Foster-Nyarko E."/>
            <person name="Jarju S."/>
            <person name="Secka A."/>
            <person name="Antonio M."/>
            <person name="Oren A."/>
            <person name="Chaudhuri R.R."/>
            <person name="La Ragione R."/>
            <person name="Hildebrand F."/>
            <person name="Pallen M.J."/>
        </authorList>
    </citation>
    <scope>NUCLEOTIDE SEQUENCE</scope>
    <source>
        <strain evidence="7">ChiHjej13B12-4958</strain>
    </source>
</reference>
<keyword evidence="2" id="KW-1277">Toxin-antitoxin system</keyword>
<dbReference type="GO" id="GO:0004540">
    <property type="term" value="F:RNA nuclease activity"/>
    <property type="evidence" value="ECO:0007669"/>
    <property type="project" value="InterPro"/>
</dbReference>
<proteinExistence type="inferred from homology"/>
<organism evidence="7 8">
    <name type="scientific">Candidatus Corynebacterium faecigallinarum</name>
    <dbReference type="NCBI Taxonomy" id="2838528"/>
    <lineage>
        <taxon>Bacteria</taxon>
        <taxon>Bacillati</taxon>
        <taxon>Actinomycetota</taxon>
        <taxon>Actinomycetes</taxon>
        <taxon>Mycobacteriales</taxon>
        <taxon>Corynebacteriaceae</taxon>
        <taxon>Corynebacterium</taxon>
    </lineage>
</organism>
<evidence type="ECO:0000313" key="7">
    <source>
        <dbReference type="EMBL" id="HJC84581.1"/>
    </source>
</evidence>
<keyword evidence="4" id="KW-0547">Nucleotide-binding</keyword>
<name>A0A9D2TNE2_9CORY</name>
<dbReference type="EMBL" id="DWVP01000005">
    <property type="protein sequence ID" value="HJC84581.1"/>
    <property type="molecule type" value="Genomic_DNA"/>
</dbReference>
<evidence type="ECO:0000256" key="6">
    <source>
        <dbReference type="ARBA" id="ARBA00024207"/>
    </source>
</evidence>